<feature type="domain" description="Methyltransferase" evidence="1">
    <location>
        <begin position="43"/>
        <end position="159"/>
    </location>
</feature>
<organism evidence="2">
    <name type="scientific">termite gut metagenome</name>
    <dbReference type="NCBI Taxonomy" id="433724"/>
    <lineage>
        <taxon>unclassified sequences</taxon>
        <taxon>metagenomes</taxon>
        <taxon>organismal metagenomes</taxon>
    </lineage>
</organism>
<protein>
    <recommendedName>
        <fullName evidence="1">Methyltransferase domain-containing protein</fullName>
    </recommendedName>
</protein>
<name>A0A5J4RSN0_9ZZZZ</name>
<dbReference type="CDD" id="cd02440">
    <property type="entry name" value="AdoMet_MTases"/>
    <property type="match status" value="1"/>
</dbReference>
<sequence length="255" mass="29387">MKQSDIRVINAHQQQYYERIEKDSVDELLKLFSDVMEKMKNRSTLRILDIGGASGNFALALYEFFNNHCEVEVFVLDTTKYDTWVKFTDKITFVVGSADNLDKLFEVNTFDLVFVNRTIHHFVRNSWKTSIDGIAIIMTQIRSILKRNGNLCIVDFSFNGLLYDKASSKIIYALTSCKLPIITTVCKKLGGESAGIGVCFLSKQMWLNLFSQTGFIIEAFKEGKRNYDIASPWYRRLCLFIKTVYENNVFILEPV</sequence>
<dbReference type="InterPro" id="IPR025714">
    <property type="entry name" value="Methyltranfer_dom"/>
</dbReference>
<dbReference type="Pfam" id="PF13847">
    <property type="entry name" value="Methyltransf_31"/>
    <property type="match status" value="1"/>
</dbReference>
<dbReference type="EMBL" id="SNRY01000841">
    <property type="protein sequence ID" value="KAA6335961.1"/>
    <property type="molecule type" value="Genomic_DNA"/>
</dbReference>
<evidence type="ECO:0000313" key="2">
    <source>
        <dbReference type="EMBL" id="KAA6335961.1"/>
    </source>
</evidence>
<dbReference type="InterPro" id="IPR029063">
    <property type="entry name" value="SAM-dependent_MTases_sf"/>
</dbReference>
<gene>
    <name evidence="2" type="ORF">EZS27_015845</name>
</gene>
<reference evidence="2" key="1">
    <citation type="submission" date="2019-03" db="EMBL/GenBank/DDBJ databases">
        <title>Single cell metagenomics reveals metabolic interactions within the superorganism composed of flagellate Streblomastix strix and complex community of Bacteroidetes bacteria on its surface.</title>
        <authorList>
            <person name="Treitli S.C."/>
            <person name="Kolisko M."/>
            <person name="Husnik F."/>
            <person name="Keeling P."/>
            <person name="Hampl V."/>
        </authorList>
    </citation>
    <scope>NUCLEOTIDE SEQUENCE</scope>
    <source>
        <strain evidence="2">STM</strain>
    </source>
</reference>
<dbReference type="SUPFAM" id="SSF53335">
    <property type="entry name" value="S-adenosyl-L-methionine-dependent methyltransferases"/>
    <property type="match status" value="1"/>
</dbReference>
<comment type="caution">
    <text evidence="2">The sequence shown here is derived from an EMBL/GenBank/DDBJ whole genome shotgun (WGS) entry which is preliminary data.</text>
</comment>
<accession>A0A5J4RSN0</accession>
<evidence type="ECO:0000259" key="1">
    <source>
        <dbReference type="Pfam" id="PF13847"/>
    </source>
</evidence>
<dbReference type="AlphaFoldDB" id="A0A5J4RSN0"/>
<dbReference type="Gene3D" id="3.40.50.150">
    <property type="entry name" value="Vaccinia Virus protein VP39"/>
    <property type="match status" value="1"/>
</dbReference>
<proteinExistence type="predicted"/>